<dbReference type="Proteomes" id="UP000254337">
    <property type="component" value="Chromosome"/>
</dbReference>
<reference evidence="4 5" key="1">
    <citation type="submission" date="2018-05" db="EMBL/GenBank/DDBJ databases">
        <title>Complete genome sequence of Megasphaera sp. AJH120T, isolated from the ceca of a chicken.</title>
        <authorList>
            <person name="Maki J."/>
            <person name="Looft T."/>
        </authorList>
    </citation>
    <scope>NUCLEOTIDE SEQUENCE [LARGE SCALE GENOMIC DNA]</scope>
    <source>
        <strain evidence="4 5">AJH120</strain>
    </source>
</reference>
<evidence type="ECO:0000259" key="3">
    <source>
        <dbReference type="Pfam" id="PF04545"/>
    </source>
</evidence>
<dbReference type="GO" id="GO:0006352">
    <property type="term" value="P:DNA-templated transcription initiation"/>
    <property type="evidence" value="ECO:0007669"/>
    <property type="project" value="InterPro"/>
</dbReference>
<feature type="region of interest" description="Disordered" evidence="2">
    <location>
        <begin position="202"/>
        <end position="221"/>
    </location>
</feature>
<dbReference type="OrthoDB" id="9782703at2"/>
<dbReference type="InterPro" id="IPR007630">
    <property type="entry name" value="RNA_pol_sigma70_r4"/>
</dbReference>
<dbReference type="CDD" id="cd06171">
    <property type="entry name" value="Sigma70_r4"/>
    <property type="match status" value="1"/>
</dbReference>
<dbReference type="InterPro" id="IPR036388">
    <property type="entry name" value="WH-like_DNA-bd_sf"/>
</dbReference>
<evidence type="ECO:0000256" key="2">
    <source>
        <dbReference type="SAM" id="MobiDB-lite"/>
    </source>
</evidence>
<dbReference type="Pfam" id="PF04545">
    <property type="entry name" value="Sigma70_r4"/>
    <property type="match status" value="1"/>
</dbReference>
<evidence type="ECO:0000313" key="5">
    <source>
        <dbReference type="Proteomes" id="UP000254337"/>
    </source>
</evidence>
<dbReference type="NCBIfam" id="TIGR02937">
    <property type="entry name" value="sigma70-ECF"/>
    <property type="match status" value="1"/>
</dbReference>
<dbReference type="GO" id="GO:0003700">
    <property type="term" value="F:DNA-binding transcription factor activity"/>
    <property type="evidence" value="ECO:0007669"/>
    <property type="project" value="InterPro"/>
</dbReference>
<feature type="coiled-coil region" evidence="1">
    <location>
        <begin position="139"/>
        <end position="169"/>
    </location>
</feature>
<evidence type="ECO:0000313" key="4">
    <source>
        <dbReference type="EMBL" id="AXL21592.1"/>
    </source>
</evidence>
<dbReference type="EMBL" id="CP029462">
    <property type="protein sequence ID" value="AXL21592.1"/>
    <property type="molecule type" value="Genomic_DNA"/>
</dbReference>
<proteinExistence type="predicted"/>
<name>A0A346B0E9_9FIRM</name>
<accession>A0A346B0E9</accession>
<dbReference type="SUPFAM" id="SSF88659">
    <property type="entry name" value="Sigma3 and sigma4 domains of RNA polymerase sigma factors"/>
    <property type="match status" value="1"/>
</dbReference>
<sequence>MLKVFCPIRRQHCMTIPVRQCIRQVQMGDVDAIADICQLYNPFIQSMARKYSYVYGSIHDARSVATTALIECIYSYDLADNVDVPLAIVRRVRKQFGDDAYRYKQEQSLLEKNVYCPEGGTTDLPDYLEDQNAVCPMGRVIELEEKEELQRALDTLDEKERRLVCLRHKEAWTFRSISEEHGIPIPSIQTVINRGVRKLRSHYGLDGDAPKKIPKKQRGKK</sequence>
<keyword evidence="1" id="KW-0175">Coiled coil</keyword>
<dbReference type="SUPFAM" id="SSF88946">
    <property type="entry name" value="Sigma2 domain of RNA polymerase sigma factors"/>
    <property type="match status" value="1"/>
</dbReference>
<keyword evidence="5" id="KW-1185">Reference proteome</keyword>
<evidence type="ECO:0000256" key="1">
    <source>
        <dbReference type="SAM" id="Coils"/>
    </source>
</evidence>
<feature type="compositionally biased region" description="Basic residues" evidence="2">
    <location>
        <begin position="212"/>
        <end position="221"/>
    </location>
</feature>
<gene>
    <name evidence="4" type="ORF">DKB62_08440</name>
</gene>
<dbReference type="AlphaFoldDB" id="A0A346B0E9"/>
<organism evidence="4 5">
    <name type="scientific">Megasphaera stantonii</name>
    <dbReference type="NCBI Taxonomy" id="2144175"/>
    <lineage>
        <taxon>Bacteria</taxon>
        <taxon>Bacillati</taxon>
        <taxon>Bacillota</taxon>
        <taxon>Negativicutes</taxon>
        <taxon>Veillonellales</taxon>
        <taxon>Veillonellaceae</taxon>
        <taxon>Megasphaera</taxon>
    </lineage>
</organism>
<protein>
    <recommendedName>
        <fullName evidence="3">RNA polymerase sigma-70 region 4 domain-containing protein</fullName>
    </recommendedName>
</protein>
<dbReference type="KEGG" id="meg:DKB62_08440"/>
<feature type="domain" description="RNA polymerase sigma-70 region 4" evidence="3">
    <location>
        <begin position="152"/>
        <end position="200"/>
    </location>
</feature>
<dbReference type="InterPro" id="IPR013325">
    <property type="entry name" value="RNA_pol_sigma_r2"/>
</dbReference>
<dbReference type="InterPro" id="IPR013324">
    <property type="entry name" value="RNA_pol_sigma_r3/r4-like"/>
</dbReference>
<dbReference type="Gene3D" id="1.10.10.10">
    <property type="entry name" value="Winged helix-like DNA-binding domain superfamily/Winged helix DNA-binding domain"/>
    <property type="match status" value="1"/>
</dbReference>
<dbReference type="InterPro" id="IPR014284">
    <property type="entry name" value="RNA_pol_sigma-70_dom"/>
</dbReference>